<reference evidence="5" key="1">
    <citation type="journal article" date="2018" name="Genome Biol. Evol.">
        <title>Nephromyces encodes a urate metabolism pathway and predicted peroxisomes, demonstrating these are not ancient losses of apicomplexans.</title>
        <authorList>
            <person name="Paight C."/>
            <person name="Slamovits C.H."/>
            <person name="Saffo M.B."/>
            <person name="Lane C.E."/>
        </authorList>
    </citation>
    <scope>NUCLEOTIDE SEQUENCE</scope>
    <source>
        <strain evidence="4">Neph456</strain>
        <strain evidence="5">Neph458</strain>
    </source>
</reference>
<dbReference type="GO" id="GO:0006635">
    <property type="term" value="P:fatty acid beta-oxidation"/>
    <property type="evidence" value="ECO:0007669"/>
    <property type="project" value="TreeGrafter"/>
</dbReference>
<protein>
    <submittedName>
        <fullName evidence="5">Acetyl-CoA acyltransferase 1</fullName>
    </submittedName>
</protein>
<keyword evidence="5" id="KW-0012">Acyltransferase</keyword>
<sequence length="147" mass="15682">MTDGASLCLLAKRCKAEQMGLPIIAKFIGFSCVSMEPLMMPSGPALAIPLVLKQSGLTMGDIDIFEVNEAFASVIHYTKEKLKIPSHKLNPKGGAIAFGHPLGCTGARQLATLLPELQRIKGRYGIVSMCIGTGMGAAAIFENLEKY</sequence>
<dbReference type="PANTHER" id="PTHR43853:SF8">
    <property type="entry name" value="3-KETOACYL-COA THIOLASE, PEROXISOMAL"/>
    <property type="match status" value="1"/>
</dbReference>
<dbReference type="PANTHER" id="PTHR43853">
    <property type="entry name" value="3-KETOACYL-COA THIOLASE, PEROXISOMAL"/>
    <property type="match status" value="1"/>
</dbReference>
<dbReference type="GO" id="GO:0003988">
    <property type="term" value="F:acetyl-CoA C-acyltransferase activity"/>
    <property type="evidence" value="ECO:0007669"/>
    <property type="project" value="TreeGrafter"/>
</dbReference>
<keyword evidence="2" id="KW-0443">Lipid metabolism</keyword>
<proteinExistence type="evidence at transcript level"/>
<dbReference type="EMBL" id="MK266227">
    <property type="protein sequence ID" value="AZL94426.1"/>
    <property type="molecule type" value="mRNA"/>
</dbReference>
<keyword evidence="1" id="KW-0276">Fatty acid metabolism</keyword>
<dbReference type="Gene3D" id="3.40.47.10">
    <property type="match status" value="2"/>
</dbReference>
<dbReference type="GO" id="GO:0010124">
    <property type="term" value="P:phenylacetate catabolic process"/>
    <property type="evidence" value="ECO:0007669"/>
    <property type="project" value="TreeGrafter"/>
</dbReference>
<evidence type="ECO:0000313" key="5">
    <source>
        <dbReference type="EMBL" id="AZL94426.1"/>
    </source>
</evidence>
<evidence type="ECO:0000256" key="2">
    <source>
        <dbReference type="ARBA" id="ARBA00023098"/>
    </source>
</evidence>
<evidence type="ECO:0000313" key="4">
    <source>
        <dbReference type="EMBL" id="AZL94425.1"/>
    </source>
</evidence>
<keyword evidence="5" id="KW-0808">Transferase</keyword>
<dbReference type="Pfam" id="PF02803">
    <property type="entry name" value="Thiolase_C"/>
    <property type="match status" value="1"/>
</dbReference>
<dbReference type="EMBL" id="MK266225">
    <property type="protein sequence ID" value="AZL94425.1"/>
    <property type="molecule type" value="mRNA"/>
</dbReference>
<dbReference type="InterPro" id="IPR020613">
    <property type="entry name" value="Thiolase_CS"/>
</dbReference>
<dbReference type="AlphaFoldDB" id="A0A3Q8UBR2"/>
<dbReference type="InterPro" id="IPR020617">
    <property type="entry name" value="Thiolase_C"/>
</dbReference>
<dbReference type="PROSITE" id="PS00737">
    <property type="entry name" value="THIOLASE_2"/>
    <property type="match status" value="1"/>
</dbReference>
<dbReference type="PROSITE" id="PS00099">
    <property type="entry name" value="THIOLASE_3"/>
    <property type="match status" value="1"/>
</dbReference>
<evidence type="ECO:0000256" key="1">
    <source>
        <dbReference type="ARBA" id="ARBA00022832"/>
    </source>
</evidence>
<dbReference type="InterPro" id="IPR050215">
    <property type="entry name" value="Thiolase-like_sf_Thiolase"/>
</dbReference>
<dbReference type="SUPFAM" id="SSF53901">
    <property type="entry name" value="Thiolase-like"/>
    <property type="match status" value="1"/>
</dbReference>
<feature type="domain" description="Thiolase C-terminal" evidence="3">
    <location>
        <begin position="22"/>
        <end position="142"/>
    </location>
</feature>
<name>A0A3Q8UBR2_9APIC</name>
<dbReference type="GO" id="GO:0005777">
    <property type="term" value="C:peroxisome"/>
    <property type="evidence" value="ECO:0007669"/>
    <property type="project" value="TreeGrafter"/>
</dbReference>
<dbReference type="InterPro" id="IPR016039">
    <property type="entry name" value="Thiolase-like"/>
</dbReference>
<dbReference type="InterPro" id="IPR020610">
    <property type="entry name" value="Thiolase_AS"/>
</dbReference>
<organism evidence="5">
    <name type="scientific">Nephromyces sp. MMRI</name>
    <dbReference type="NCBI Taxonomy" id="2496275"/>
    <lineage>
        <taxon>Eukaryota</taxon>
        <taxon>Sar</taxon>
        <taxon>Alveolata</taxon>
        <taxon>Apicomplexa</taxon>
        <taxon>Aconoidasida</taxon>
        <taxon>Nephromycida</taxon>
        <taxon>Nephromyces</taxon>
    </lineage>
</organism>
<accession>A0A3Q8UBR2</accession>
<evidence type="ECO:0000259" key="3">
    <source>
        <dbReference type="Pfam" id="PF02803"/>
    </source>
</evidence>